<evidence type="ECO:0000313" key="3">
    <source>
        <dbReference type="Proteomes" id="UP000244441"/>
    </source>
</evidence>
<accession>A0A2S0VNX5</accession>
<protein>
    <submittedName>
        <fullName evidence="2">Uncharacterized protein</fullName>
    </submittedName>
</protein>
<name>A0A2S0VNX5_9ALTE</name>
<reference evidence="2 3" key="1">
    <citation type="submission" date="2018-01" db="EMBL/GenBank/DDBJ databases">
        <title>Genome sequence of a Cantenovulum-like bacteria.</title>
        <authorList>
            <person name="Tan W.R."/>
            <person name="Lau N.-S."/>
            <person name="Go F."/>
            <person name="Amirul A.-A.A."/>
        </authorList>
    </citation>
    <scope>NUCLEOTIDE SEQUENCE [LARGE SCALE GENOMIC DNA]</scope>
    <source>
        <strain evidence="2 3">CCB-QB4</strain>
    </source>
</reference>
<feature type="signal peptide" evidence="1">
    <location>
        <begin position="1"/>
        <end position="27"/>
    </location>
</feature>
<dbReference type="PROSITE" id="PS51257">
    <property type="entry name" value="PROKAR_LIPOPROTEIN"/>
    <property type="match status" value="1"/>
</dbReference>
<keyword evidence="1" id="KW-0732">Signal</keyword>
<keyword evidence="3" id="KW-1185">Reference proteome</keyword>
<dbReference type="KEGG" id="cate:C2869_05385"/>
<proteinExistence type="predicted"/>
<dbReference type="EMBL" id="CP026604">
    <property type="protein sequence ID" value="AWB65909.1"/>
    <property type="molecule type" value="Genomic_DNA"/>
</dbReference>
<evidence type="ECO:0000313" key="2">
    <source>
        <dbReference type="EMBL" id="AWB65909.1"/>
    </source>
</evidence>
<gene>
    <name evidence="2" type="ORF">C2869_05385</name>
</gene>
<sequence length="433" mass="45159">MRFNTIFNRLKRVPSLFILSVATILLAACGSSDDDKTTSMQTVTIKGEAIKGTLSNASVSAYAASDMSTALATTSTGDNGSYELQFEKDATVDSGLIVVKVSADSDTEMTCDADKCGSVNNGDKVPASELNGIELLTSIAIDKGADVTIENLPVNALTTAATEIITQTQNAAALGMVNQSVLSDLQQKAAQVVMSAFGVDSSGSSFDLFTDSLPDATAIDAGVASLSANKKALATQLSLVNASFAGTDDGLKNELTSFANSIADAAKQGNFSTDLKGMVADLTSAYNELFGMLNASGGIPTGVTLPSFDSIEWPTNIDFSDLNIDNPIDQGAGEWTLTVSGTATVTHPVEVTTDIPAVTINNVTPPSSSDTTEIENLFKQQTEVQGITVTNVSFSVTEETSTKVVIKYSADISVTVAGQTSSQKQNIIYTYTR</sequence>
<organism evidence="2 3">
    <name type="scientific">Saccharobesus litoralis</name>
    <dbReference type="NCBI Taxonomy" id="2172099"/>
    <lineage>
        <taxon>Bacteria</taxon>
        <taxon>Pseudomonadati</taxon>
        <taxon>Pseudomonadota</taxon>
        <taxon>Gammaproteobacteria</taxon>
        <taxon>Alteromonadales</taxon>
        <taxon>Alteromonadaceae</taxon>
        <taxon>Saccharobesus</taxon>
    </lineage>
</organism>
<evidence type="ECO:0000256" key="1">
    <source>
        <dbReference type="SAM" id="SignalP"/>
    </source>
</evidence>
<dbReference type="RefSeq" id="WP_108601982.1">
    <property type="nucleotide sequence ID" value="NZ_CP026604.1"/>
</dbReference>
<dbReference type="OrthoDB" id="6380717at2"/>
<dbReference type="Proteomes" id="UP000244441">
    <property type="component" value="Chromosome"/>
</dbReference>
<feature type="chain" id="PRO_5015720156" evidence="1">
    <location>
        <begin position="28"/>
        <end position="433"/>
    </location>
</feature>
<dbReference type="AlphaFoldDB" id="A0A2S0VNX5"/>